<dbReference type="Proteomes" id="UP000298180">
    <property type="component" value="Unassembled WGS sequence"/>
</dbReference>
<name>A0A4Z0BIV8_9BURK</name>
<proteinExistence type="predicted"/>
<dbReference type="EMBL" id="SMLM01000004">
    <property type="protein sequence ID" value="TFY99265.1"/>
    <property type="molecule type" value="Genomic_DNA"/>
</dbReference>
<dbReference type="AlphaFoldDB" id="A0A4Z0BIV8"/>
<evidence type="ECO:0000313" key="2">
    <source>
        <dbReference type="EMBL" id="TFY99265.1"/>
    </source>
</evidence>
<dbReference type="OrthoDB" id="1095452at2"/>
<evidence type="ECO:0000313" key="3">
    <source>
        <dbReference type="Proteomes" id="UP000298180"/>
    </source>
</evidence>
<organism evidence="2 3">
    <name type="scientific">Ramlibacter henchirensis</name>
    <dbReference type="NCBI Taxonomy" id="204072"/>
    <lineage>
        <taxon>Bacteria</taxon>
        <taxon>Pseudomonadati</taxon>
        <taxon>Pseudomonadota</taxon>
        <taxon>Betaproteobacteria</taxon>
        <taxon>Burkholderiales</taxon>
        <taxon>Comamonadaceae</taxon>
        <taxon>Ramlibacter</taxon>
    </lineage>
</organism>
<keyword evidence="3" id="KW-1185">Reference proteome</keyword>
<feature type="compositionally biased region" description="Low complexity" evidence="1">
    <location>
        <begin position="90"/>
        <end position="108"/>
    </location>
</feature>
<evidence type="ECO:0000256" key="1">
    <source>
        <dbReference type="SAM" id="MobiDB-lite"/>
    </source>
</evidence>
<protein>
    <submittedName>
        <fullName evidence="2">Uncharacterized protein</fullName>
    </submittedName>
</protein>
<sequence>MNSPLIPDGLGSGAVRATYYRYSGRLQSTLIFERSLVMYRVLIFLLIAGVSGACNASKSALDCEAEVGEVHGDSSRRAAVAKCLLDAATASSPGQSSATDSSSSTLPSNGPHPSHVVQAFGIEEVNSAGGVELEARFVNPNKMSSIKYIRLQVTPYNAVGDVVRTRIGDHSTTWIRATGPIRSGEEPEWRGWNPVWYNATTECVKINAVEVEYMDGKKRMYTAKALKEVLSPEIKNDCRPR</sequence>
<accession>A0A4Z0BIV8</accession>
<gene>
    <name evidence="2" type="ORF">EZ313_22135</name>
</gene>
<comment type="caution">
    <text evidence="2">The sequence shown here is derived from an EMBL/GenBank/DDBJ whole genome shotgun (WGS) entry which is preliminary data.</text>
</comment>
<dbReference type="RefSeq" id="WP_135265493.1">
    <property type="nucleotide sequence ID" value="NZ_SMLM01000004.1"/>
</dbReference>
<reference evidence="2 3" key="1">
    <citation type="submission" date="2019-03" db="EMBL/GenBank/DDBJ databases">
        <title>Ramlibacter henchirensis DSM 14656, whole genome shotgun sequence.</title>
        <authorList>
            <person name="Zhang X."/>
            <person name="Feng G."/>
            <person name="Zhu H."/>
        </authorList>
    </citation>
    <scope>NUCLEOTIDE SEQUENCE [LARGE SCALE GENOMIC DNA]</scope>
    <source>
        <strain evidence="2 3">DSM 14656</strain>
    </source>
</reference>
<feature type="region of interest" description="Disordered" evidence="1">
    <location>
        <begin position="90"/>
        <end position="113"/>
    </location>
</feature>